<gene>
    <name evidence="1" type="primary">WBGene00283630</name>
</gene>
<dbReference type="AlphaFoldDB" id="A0A2A6CER1"/>
<dbReference type="Proteomes" id="UP000005239">
    <property type="component" value="Unassembled WGS sequence"/>
</dbReference>
<accession>A0A2A6CER1</accession>
<sequence>MTTIKRLFYGILSTEPQMVDALLLADVGRGGALADLRIIAQMGRVSSTYSTTLPDLSVRNSLSHLQQLHVHECLHSLLVLLAGRTQQDEHVLLGDAHLNEIDHPIARRPSGGR</sequence>
<proteinExistence type="predicted"/>
<dbReference type="PROSITE" id="PS51733">
    <property type="entry name" value="BPL_LPL_CATALYTIC"/>
    <property type="match status" value="1"/>
</dbReference>
<reference evidence="2" key="1">
    <citation type="journal article" date="2008" name="Nat. Genet.">
        <title>The Pristionchus pacificus genome provides a unique perspective on nematode lifestyle and parasitism.</title>
        <authorList>
            <person name="Dieterich C."/>
            <person name="Clifton S.W."/>
            <person name="Schuster L.N."/>
            <person name="Chinwalla A."/>
            <person name="Delehaunty K."/>
            <person name="Dinkelacker I."/>
            <person name="Fulton L."/>
            <person name="Fulton R."/>
            <person name="Godfrey J."/>
            <person name="Minx P."/>
            <person name="Mitreva M."/>
            <person name="Roeseler W."/>
            <person name="Tian H."/>
            <person name="Witte H."/>
            <person name="Yang S.P."/>
            <person name="Wilson R.K."/>
            <person name="Sommer R.J."/>
        </authorList>
    </citation>
    <scope>NUCLEOTIDE SEQUENCE [LARGE SCALE GENOMIC DNA]</scope>
    <source>
        <strain evidence="2">PS312</strain>
    </source>
</reference>
<accession>A0A8R1V0L7</accession>
<name>A0A2A6CER1_PRIPA</name>
<dbReference type="EnsemblMetazoa" id="PPA45261.1">
    <property type="protein sequence ID" value="PPA45261.1"/>
    <property type="gene ID" value="WBGene00283630"/>
</dbReference>
<keyword evidence="2" id="KW-1185">Reference proteome</keyword>
<protein>
    <submittedName>
        <fullName evidence="1">BPL/LPL catalytic domain-containing protein</fullName>
    </submittedName>
</protein>
<reference evidence="1" key="2">
    <citation type="submission" date="2022-06" db="UniProtKB">
        <authorList>
            <consortium name="EnsemblMetazoa"/>
        </authorList>
    </citation>
    <scope>IDENTIFICATION</scope>
    <source>
        <strain evidence="1">PS312</strain>
    </source>
</reference>
<evidence type="ECO:0000313" key="2">
    <source>
        <dbReference type="Proteomes" id="UP000005239"/>
    </source>
</evidence>
<evidence type="ECO:0000313" key="1">
    <source>
        <dbReference type="EnsemblMetazoa" id="PPA45261.1"/>
    </source>
</evidence>
<organism evidence="1 2">
    <name type="scientific">Pristionchus pacificus</name>
    <name type="common">Parasitic nematode worm</name>
    <dbReference type="NCBI Taxonomy" id="54126"/>
    <lineage>
        <taxon>Eukaryota</taxon>
        <taxon>Metazoa</taxon>
        <taxon>Ecdysozoa</taxon>
        <taxon>Nematoda</taxon>
        <taxon>Chromadorea</taxon>
        <taxon>Rhabditida</taxon>
        <taxon>Rhabditina</taxon>
        <taxon>Diplogasteromorpha</taxon>
        <taxon>Diplogasteroidea</taxon>
        <taxon>Neodiplogasteridae</taxon>
        <taxon>Pristionchus</taxon>
    </lineage>
</organism>
<dbReference type="InterPro" id="IPR004143">
    <property type="entry name" value="BPL_LPL_catalytic"/>
</dbReference>